<dbReference type="PANTHER" id="PTHR37835">
    <property type="entry name" value="ALPHA-CLOSTRIPAIN"/>
    <property type="match status" value="1"/>
</dbReference>
<name>A0A9D1MMR8_9FIRM</name>
<comment type="caution">
    <text evidence="2">The sequence shown here is derived from an EMBL/GenBank/DDBJ whole genome shotgun (WGS) entry which is preliminary data.</text>
</comment>
<evidence type="ECO:0008006" key="4">
    <source>
        <dbReference type="Google" id="ProtNLM"/>
    </source>
</evidence>
<feature type="chain" id="PRO_5038670520" description="Clostripain" evidence="1">
    <location>
        <begin position="20"/>
        <end position="550"/>
    </location>
</feature>
<sequence>MTVLLILCLLCLSSAALFACVPEPEMSQTLLIYMCGSDLESRHGYASDNIADMLEAQLPHNVNVVIQTGGANSWQREEISASEIGRYEVRHGKLIKKDTQPLASMGDAETLASFLLYAADNYPAEQTSLILWDHGGGSVDGVCRDELFGDYLTLFELSAALAKAQMHFSFIGFDACLMATYETAHAVQDYAHYLIASEELEPAAGWDYTVLSEKLGFDGFYDEVLASFAARQGAKTYYTLSVTDLSQLSRVDEALDAIVNAVLEGDGRLREALEDSVRFGARDPLPQATFFDIESFARCLGLECDFSGFVRTANGSARSGAGGLSFYFPSNVSADHSGYLDMFDGEEYTAFLREYIGAVPMDTISFSERGFIDEESGLFGFSLDPACLSYVQSVQYEVHLYGELSAEDGASSRLYCIGTDNDVLLSGSRFLARFTGKWVYLDGILLHCDVLARSGDLTVFYSPVTVNGEFSYLLFRYSQAEGRRSKACWTATAAPRASARSRKETRSPCSMMRSRAKESKFLRKAARCTAHRQNLRCGLCPQENIRSCRS</sequence>
<evidence type="ECO:0000313" key="3">
    <source>
        <dbReference type="Proteomes" id="UP000824145"/>
    </source>
</evidence>
<dbReference type="Gene3D" id="3.40.50.11970">
    <property type="match status" value="1"/>
</dbReference>
<reference evidence="2" key="2">
    <citation type="journal article" date="2021" name="PeerJ">
        <title>Extensive microbial diversity within the chicken gut microbiome revealed by metagenomics and culture.</title>
        <authorList>
            <person name="Gilroy R."/>
            <person name="Ravi A."/>
            <person name="Getino M."/>
            <person name="Pursley I."/>
            <person name="Horton D.L."/>
            <person name="Alikhan N.F."/>
            <person name="Baker D."/>
            <person name="Gharbi K."/>
            <person name="Hall N."/>
            <person name="Watson M."/>
            <person name="Adriaenssens E.M."/>
            <person name="Foster-Nyarko E."/>
            <person name="Jarju S."/>
            <person name="Secka A."/>
            <person name="Antonio M."/>
            <person name="Oren A."/>
            <person name="Chaudhuri R.R."/>
            <person name="La Ragione R."/>
            <person name="Hildebrand F."/>
            <person name="Pallen M.J."/>
        </authorList>
    </citation>
    <scope>NUCLEOTIDE SEQUENCE</scope>
    <source>
        <strain evidence="2">9366</strain>
    </source>
</reference>
<dbReference type="Proteomes" id="UP000824145">
    <property type="component" value="Unassembled WGS sequence"/>
</dbReference>
<dbReference type="Pfam" id="PF03415">
    <property type="entry name" value="Peptidase_C11"/>
    <property type="match status" value="1"/>
</dbReference>
<gene>
    <name evidence="2" type="ORF">IAB07_06355</name>
</gene>
<proteinExistence type="predicted"/>
<dbReference type="EMBL" id="DVNJ01000032">
    <property type="protein sequence ID" value="HIU63370.1"/>
    <property type="molecule type" value="Genomic_DNA"/>
</dbReference>
<accession>A0A9D1MMR8</accession>
<dbReference type="AlphaFoldDB" id="A0A9D1MMR8"/>
<reference evidence="2" key="1">
    <citation type="submission" date="2020-10" db="EMBL/GenBank/DDBJ databases">
        <authorList>
            <person name="Gilroy R."/>
        </authorList>
    </citation>
    <scope>NUCLEOTIDE SEQUENCE</scope>
    <source>
        <strain evidence="2">9366</strain>
    </source>
</reference>
<evidence type="ECO:0000313" key="2">
    <source>
        <dbReference type="EMBL" id="HIU63370.1"/>
    </source>
</evidence>
<feature type="signal peptide" evidence="1">
    <location>
        <begin position="1"/>
        <end position="19"/>
    </location>
</feature>
<keyword evidence="1" id="KW-0732">Signal</keyword>
<protein>
    <recommendedName>
        <fullName evidence="4">Clostripain</fullName>
    </recommendedName>
</protein>
<organism evidence="2 3">
    <name type="scientific">Candidatus Caccalectryoclostridium excrementigallinarum</name>
    <dbReference type="NCBI Taxonomy" id="2840710"/>
    <lineage>
        <taxon>Bacteria</taxon>
        <taxon>Bacillati</taxon>
        <taxon>Bacillota</taxon>
        <taxon>Clostridia</taxon>
        <taxon>Christensenellales</taxon>
        <taxon>Christensenellaceae</taxon>
        <taxon>Christensenellaceae incertae sedis</taxon>
        <taxon>Candidatus Caccalectryoclostridium</taxon>
    </lineage>
</organism>
<evidence type="ECO:0000256" key="1">
    <source>
        <dbReference type="SAM" id="SignalP"/>
    </source>
</evidence>
<dbReference type="InterPro" id="IPR005077">
    <property type="entry name" value="Peptidase_C11"/>
</dbReference>
<dbReference type="PANTHER" id="PTHR37835:SF1">
    <property type="entry name" value="ALPHA-CLOSTRIPAIN"/>
    <property type="match status" value="1"/>
</dbReference>